<organism evidence="2 3">
    <name type="scientific">Paramecium sonneborni</name>
    <dbReference type="NCBI Taxonomy" id="65129"/>
    <lineage>
        <taxon>Eukaryota</taxon>
        <taxon>Sar</taxon>
        <taxon>Alveolata</taxon>
        <taxon>Ciliophora</taxon>
        <taxon>Intramacronucleata</taxon>
        <taxon>Oligohymenophorea</taxon>
        <taxon>Peniculida</taxon>
        <taxon>Parameciidae</taxon>
        <taxon>Paramecium</taxon>
    </lineage>
</organism>
<dbReference type="Proteomes" id="UP000692954">
    <property type="component" value="Unassembled WGS sequence"/>
</dbReference>
<protein>
    <submittedName>
        <fullName evidence="2">Uncharacterized protein</fullName>
    </submittedName>
</protein>
<comment type="caution">
    <text evidence="2">The sequence shown here is derived from an EMBL/GenBank/DDBJ whole genome shotgun (WGS) entry which is preliminary data.</text>
</comment>
<dbReference type="EMBL" id="CAJJDN010000076">
    <property type="protein sequence ID" value="CAD8101518.1"/>
    <property type="molecule type" value="Genomic_DNA"/>
</dbReference>
<keyword evidence="1" id="KW-0472">Membrane</keyword>
<evidence type="ECO:0000313" key="2">
    <source>
        <dbReference type="EMBL" id="CAD8101518.1"/>
    </source>
</evidence>
<accession>A0A8S1PGE2</accession>
<evidence type="ECO:0000256" key="1">
    <source>
        <dbReference type="SAM" id="Phobius"/>
    </source>
</evidence>
<name>A0A8S1PGE2_9CILI</name>
<proteinExistence type="predicted"/>
<keyword evidence="3" id="KW-1185">Reference proteome</keyword>
<dbReference type="AlphaFoldDB" id="A0A8S1PGE2"/>
<reference evidence="2" key="1">
    <citation type="submission" date="2021-01" db="EMBL/GenBank/DDBJ databases">
        <authorList>
            <consortium name="Genoscope - CEA"/>
            <person name="William W."/>
        </authorList>
    </citation>
    <scope>NUCLEOTIDE SEQUENCE</scope>
</reference>
<sequence>MINIIDSNLNTLSKLNLYQEKLDLIMKQNGDSEQSIKDLQELIDDGPLPKLGKITKKQEEIGNFAIGSCQCFVDVQYVLLVVGQPIPNRMLQFQEGITGYVMFRGKNFGIKQNEQYGIFALQVEILCIIIKVGVNLFLKKSLILQLRKVKIVVV</sequence>
<gene>
    <name evidence="2" type="ORF">PSON_ATCC_30995.1.T0760032</name>
</gene>
<feature type="transmembrane region" description="Helical" evidence="1">
    <location>
        <begin position="116"/>
        <end position="138"/>
    </location>
</feature>
<evidence type="ECO:0000313" key="3">
    <source>
        <dbReference type="Proteomes" id="UP000692954"/>
    </source>
</evidence>
<keyword evidence="1" id="KW-0812">Transmembrane</keyword>
<keyword evidence="1" id="KW-1133">Transmembrane helix</keyword>